<proteinExistence type="predicted"/>
<protein>
    <submittedName>
        <fullName evidence="1">Uncharacterized protein</fullName>
    </submittedName>
</protein>
<evidence type="ECO:0000313" key="1">
    <source>
        <dbReference type="EMBL" id="GFR03322.1"/>
    </source>
</evidence>
<organism evidence="1 2">
    <name type="scientific">Trichonephila clavata</name>
    <name type="common">Joro spider</name>
    <name type="synonym">Nephila clavata</name>
    <dbReference type="NCBI Taxonomy" id="2740835"/>
    <lineage>
        <taxon>Eukaryota</taxon>
        <taxon>Metazoa</taxon>
        <taxon>Ecdysozoa</taxon>
        <taxon>Arthropoda</taxon>
        <taxon>Chelicerata</taxon>
        <taxon>Arachnida</taxon>
        <taxon>Araneae</taxon>
        <taxon>Araneomorphae</taxon>
        <taxon>Entelegynae</taxon>
        <taxon>Araneoidea</taxon>
        <taxon>Nephilidae</taxon>
        <taxon>Trichonephila</taxon>
    </lineage>
</organism>
<dbReference type="EMBL" id="BMAO01025525">
    <property type="protein sequence ID" value="GFR03322.1"/>
    <property type="molecule type" value="Genomic_DNA"/>
</dbReference>
<keyword evidence="2" id="KW-1185">Reference proteome</keyword>
<gene>
    <name evidence="1" type="ORF">TNCT_480421</name>
</gene>
<comment type="caution">
    <text evidence="1">The sequence shown here is derived from an EMBL/GenBank/DDBJ whole genome shotgun (WGS) entry which is preliminary data.</text>
</comment>
<sequence>MMLLLSEILGNEIKISCFLMVDKKSWVFSFLIRLSVSRLTASTGGVTSGFRDPASCSSSPATVHRALQTELHIFKGMTDFYRSLPGYRHGEMMFERKKNG</sequence>
<dbReference type="Proteomes" id="UP000887116">
    <property type="component" value="Unassembled WGS sequence"/>
</dbReference>
<dbReference type="AlphaFoldDB" id="A0A8X6LCF3"/>
<accession>A0A8X6LCF3</accession>
<evidence type="ECO:0000313" key="2">
    <source>
        <dbReference type="Proteomes" id="UP000887116"/>
    </source>
</evidence>
<name>A0A8X6LCF3_TRICU</name>
<reference evidence="1" key="1">
    <citation type="submission" date="2020-07" db="EMBL/GenBank/DDBJ databases">
        <title>Multicomponent nature underlies the extraordinary mechanical properties of spider dragline silk.</title>
        <authorList>
            <person name="Kono N."/>
            <person name="Nakamura H."/>
            <person name="Mori M."/>
            <person name="Yoshida Y."/>
            <person name="Ohtoshi R."/>
            <person name="Malay A.D."/>
            <person name="Moran D.A.P."/>
            <person name="Tomita M."/>
            <person name="Numata K."/>
            <person name="Arakawa K."/>
        </authorList>
    </citation>
    <scope>NUCLEOTIDE SEQUENCE</scope>
</reference>